<name>A0A3N0YKR6_ANAGA</name>
<accession>A0A3N0YKR6</accession>
<dbReference type="OrthoDB" id="413122at2759"/>
<feature type="region of interest" description="Disordered" evidence="1">
    <location>
        <begin position="380"/>
        <end position="431"/>
    </location>
</feature>
<evidence type="ECO:0000313" key="3">
    <source>
        <dbReference type="Proteomes" id="UP000281406"/>
    </source>
</evidence>
<dbReference type="Proteomes" id="UP000281406">
    <property type="component" value="Unassembled WGS sequence"/>
</dbReference>
<reference evidence="2 3" key="1">
    <citation type="submission" date="2018-10" db="EMBL/GenBank/DDBJ databases">
        <title>Genome assembly for a Yunnan-Guizhou Plateau 3E fish, Anabarilius grahami (Regan), and its evolutionary and genetic applications.</title>
        <authorList>
            <person name="Jiang W."/>
        </authorList>
    </citation>
    <scope>NUCLEOTIDE SEQUENCE [LARGE SCALE GENOMIC DNA]</scope>
    <source>
        <strain evidence="2">AG-KIZ</strain>
        <tissue evidence="2">Muscle</tissue>
    </source>
</reference>
<evidence type="ECO:0000313" key="2">
    <source>
        <dbReference type="EMBL" id="ROL46368.1"/>
    </source>
</evidence>
<dbReference type="EMBL" id="RJVU01038598">
    <property type="protein sequence ID" value="ROL46368.1"/>
    <property type="molecule type" value="Genomic_DNA"/>
</dbReference>
<proteinExistence type="predicted"/>
<dbReference type="AlphaFoldDB" id="A0A3N0YKR6"/>
<gene>
    <name evidence="2" type="ORF">DPX16_22634</name>
</gene>
<dbReference type="PANTHER" id="PTHR10773">
    <property type="entry name" value="DNA-DIRECTED RNA POLYMERASES I, II, AND III SUBUNIT RPABC2"/>
    <property type="match status" value="1"/>
</dbReference>
<comment type="caution">
    <text evidence="2">The sequence shown here is derived from an EMBL/GenBank/DDBJ whole genome shotgun (WGS) entry which is preliminary data.</text>
</comment>
<organism evidence="2 3">
    <name type="scientific">Anabarilius grahami</name>
    <name type="common">Kanglang fish</name>
    <name type="synonym">Barilius grahami</name>
    <dbReference type="NCBI Taxonomy" id="495550"/>
    <lineage>
        <taxon>Eukaryota</taxon>
        <taxon>Metazoa</taxon>
        <taxon>Chordata</taxon>
        <taxon>Craniata</taxon>
        <taxon>Vertebrata</taxon>
        <taxon>Euteleostomi</taxon>
        <taxon>Actinopterygii</taxon>
        <taxon>Neopterygii</taxon>
        <taxon>Teleostei</taxon>
        <taxon>Ostariophysi</taxon>
        <taxon>Cypriniformes</taxon>
        <taxon>Xenocyprididae</taxon>
        <taxon>Xenocypridinae</taxon>
        <taxon>Xenocypridinae incertae sedis</taxon>
        <taxon>Anabarilius</taxon>
    </lineage>
</organism>
<evidence type="ECO:0000256" key="1">
    <source>
        <dbReference type="SAM" id="MobiDB-lite"/>
    </source>
</evidence>
<keyword evidence="3" id="KW-1185">Reference proteome</keyword>
<sequence>MCLRAVSSLPLSTIDHKYMESGHSQMECDSVHAAVETARRKVSIYSPDGYYTLVRMARRNDPYSVHELEHKDFLDFKSLSNHILKNRTKDEEGQSVHWQKIKWFRYTKDEPNTIFFKYDFTSPNFRKLTVAQQATRGTRTTHPSSLYESPPGISALKKKDLLTLCTNGSIPHCYAEFYNTLTVGNTSLLLPCTIAKMERIKKFLSDHMTNPKRSHWKKLPNLKTRKMCESEDRTHATTISGKSPFYAFFQQIMKEVKEEMVDEDTGLATEDNPYFCPGILTVLFDMYLAIFPLWSGLLLRDLMNKSHEQYMETTKKQPKTRDANCHIERWFGIVKHSIMHKEKKVKPGTFIRKMHKSLQARYTEQIIKHELPQKLLQQPQAPLNLDQSQETWKKKKERFPSTKSKFFSVPHKIPAPQKEDQEGCGSGNLKF</sequence>
<dbReference type="PANTHER" id="PTHR10773:SF19">
    <property type="match status" value="1"/>
</dbReference>
<protein>
    <submittedName>
        <fullName evidence="2">Uncharacterized protein</fullName>
    </submittedName>
</protein>